<dbReference type="GO" id="GO:0000139">
    <property type="term" value="C:Golgi membrane"/>
    <property type="evidence" value="ECO:0007669"/>
    <property type="project" value="UniProtKB-SubCell"/>
</dbReference>
<dbReference type="InterPro" id="IPR001675">
    <property type="entry name" value="Glyco_trans_29"/>
</dbReference>
<dbReference type="AlphaFoldDB" id="A0A8K0AC71"/>
<proteinExistence type="inferred from homology"/>
<keyword evidence="10" id="KW-0325">Glycoprotein</keyword>
<keyword evidence="7 13" id="KW-1133">Transmembrane helix</keyword>
<comment type="subcellular location">
    <subcellularLocation>
        <location evidence="1">Golgi apparatus membrane</location>
        <topology evidence="1">Single-pass type II membrane protein</topology>
    </subcellularLocation>
</comment>
<dbReference type="GO" id="GO:0003828">
    <property type="term" value="F:alpha-N-acetylneuraminate alpha-2,8-sialyltransferase activity"/>
    <property type="evidence" value="ECO:0007669"/>
    <property type="project" value="TreeGrafter"/>
</dbReference>
<keyword evidence="5 13" id="KW-0812">Transmembrane</keyword>
<feature type="disulfide bond" evidence="11">
    <location>
        <begin position="157"/>
        <end position="308"/>
    </location>
</feature>
<dbReference type="PANTHER" id="PTHR11987:SF53">
    <property type="entry name" value="ALPHA-2,8-SIALYLTRANSFERASE 8F-LIKE"/>
    <property type="match status" value="1"/>
</dbReference>
<sequence>MATKLDATSPGNQHTSVLPGHRGPGRRVIILIVVFAVFTTVHFLLNTFLSVEMTTPVPRYKLHRNVTVRVSQPAVTPRNPVIAPVSVSPHPTWTFNDEALQEIRKSAARLHPDVFLNKSTIMVNWKEKPSLTCNVTAKTRNNKTYPSQHNIGHYRTCAVVGNGGILLGSQCGPLIDSKDYVIRIDLPAVKGFERDVGRRTNMTVLNMSTPKRLEKSLQMKNRSQDVYESRLQNINGTVIVADRLSVGKLTRAFRKYRQSFVLFISSERLKRGSGIRGIRNVMSGVSGKRSLGSPSTGLLTVLMASTFCDQLYLYGFFPFQRDKKKRPVPYHYYPGDYVQPILQAGKHHMSNEYNLYRQLQKRGVLKLHVGKCGK</sequence>
<evidence type="ECO:0000256" key="8">
    <source>
        <dbReference type="ARBA" id="ARBA00023034"/>
    </source>
</evidence>
<dbReference type="InterPro" id="IPR038578">
    <property type="entry name" value="GT29-like_sf"/>
</dbReference>
<accession>A0A8K0AC71</accession>
<gene>
    <name evidence="14" type="primary">ST8SIA2</name>
    <name evidence="14" type="ORF">BLAG_LOCUS23889</name>
</gene>
<evidence type="ECO:0000313" key="15">
    <source>
        <dbReference type="Proteomes" id="UP000838412"/>
    </source>
</evidence>
<evidence type="ECO:0000256" key="6">
    <source>
        <dbReference type="ARBA" id="ARBA00022968"/>
    </source>
</evidence>
<keyword evidence="9 13" id="KW-0472">Membrane</keyword>
<evidence type="ECO:0000256" key="13">
    <source>
        <dbReference type="SAM" id="Phobius"/>
    </source>
</evidence>
<evidence type="ECO:0000256" key="10">
    <source>
        <dbReference type="ARBA" id="ARBA00023180"/>
    </source>
</evidence>
<evidence type="ECO:0000256" key="12">
    <source>
        <dbReference type="SAM" id="MobiDB-lite"/>
    </source>
</evidence>
<dbReference type="PANTHER" id="PTHR11987">
    <property type="entry name" value="ALPHA-2,8-SIALYLTRANSFERASE"/>
    <property type="match status" value="1"/>
</dbReference>
<dbReference type="EMBL" id="OV696693">
    <property type="protein sequence ID" value="CAH1272171.1"/>
    <property type="molecule type" value="Genomic_DNA"/>
</dbReference>
<keyword evidence="3" id="KW-0328">Glycosyltransferase</keyword>
<name>A0A8K0AC71_BRALA</name>
<evidence type="ECO:0000256" key="7">
    <source>
        <dbReference type="ARBA" id="ARBA00022989"/>
    </source>
</evidence>
<dbReference type="GO" id="GO:0006491">
    <property type="term" value="P:N-glycan processing"/>
    <property type="evidence" value="ECO:0007669"/>
    <property type="project" value="TreeGrafter"/>
</dbReference>
<comment type="similarity">
    <text evidence="2">Belongs to the glycosyltransferase 29 family.</text>
</comment>
<protein>
    <submittedName>
        <fullName evidence="14">ST8SIA2 protein</fullName>
    </submittedName>
</protein>
<keyword evidence="4" id="KW-0808">Transferase</keyword>
<evidence type="ECO:0000256" key="9">
    <source>
        <dbReference type="ARBA" id="ARBA00023136"/>
    </source>
</evidence>
<evidence type="ECO:0000256" key="5">
    <source>
        <dbReference type="ARBA" id="ARBA00022692"/>
    </source>
</evidence>
<feature type="region of interest" description="Disordered" evidence="12">
    <location>
        <begin position="1"/>
        <end position="20"/>
    </location>
</feature>
<feature type="transmembrane region" description="Helical" evidence="13">
    <location>
        <begin position="28"/>
        <end position="49"/>
    </location>
</feature>
<dbReference type="InterPro" id="IPR050943">
    <property type="entry name" value="Glycosyltr_29_Sialyltrsf"/>
</dbReference>
<dbReference type="Gene3D" id="3.90.1480.20">
    <property type="entry name" value="Glycosyl transferase family 29"/>
    <property type="match status" value="1"/>
</dbReference>
<dbReference type="GO" id="GO:0009311">
    <property type="term" value="P:oligosaccharide metabolic process"/>
    <property type="evidence" value="ECO:0007669"/>
    <property type="project" value="TreeGrafter"/>
</dbReference>
<evidence type="ECO:0000256" key="2">
    <source>
        <dbReference type="ARBA" id="ARBA00006003"/>
    </source>
</evidence>
<dbReference type="OrthoDB" id="10264956at2759"/>
<keyword evidence="6" id="KW-0735">Signal-anchor</keyword>
<dbReference type="CDD" id="cd23963">
    <property type="entry name" value="GT29_ST8SIA"/>
    <property type="match status" value="1"/>
</dbReference>
<evidence type="ECO:0000256" key="1">
    <source>
        <dbReference type="ARBA" id="ARBA00004323"/>
    </source>
</evidence>
<evidence type="ECO:0000256" key="11">
    <source>
        <dbReference type="PIRSR" id="PIRSR005557-2"/>
    </source>
</evidence>
<evidence type="ECO:0000256" key="4">
    <source>
        <dbReference type="ARBA" id="ARBA00022679"/>
    </source>
</evidence>
<reference evidence="14" key="1">
    <citation type="submission" date="2022-01" db="EMBL/GenBank/DDBJ databases">
        <authorList>
            <person name="Braso-Vives M."/>
        </authorList>
    </citation>
    <scope>NUCLEOTIDE SEQUENCE</scope>
</reference>
<keyword evidence="8" id="KW-0333">Golgi apparatus</keyword>
<organism evidence="14 15">
    <name type="scientific">Branchiostoma lanceolatum</name>
    <name type="common">Common lancelet</name>
    <name type="synonym">Amphioxus lanceolatum</name>
    <dbReference type="NCBI Taxonomy" id="7740"/>
    <lineage>
        <taxon>Eukaryota</taxon>
        <taxon>Metazoa</taxon>
        <taxon>Chordata</taxon>
        <taxon>Cephalochordata</taxon>
        <taxon>Leptocardii</taxon>
        <taxon>Amphioxiformes</taxon>
        <taxon>Branchiostomatidae</taxon>
        <taxon>Branchiostoma</taxon>
    </lineage>
</organism>
<evidence type="ECO:0000256" key="3">
    <source>
        <dbReference type="ARBA" id="ARBA00022676"/>
    </source>
</evidence>
<keyword evidence="15" id="KW-1185">Reference proteome</keyword>
<dbReference type="Pfam" id="PF00777">
    <property type="entry name" value="Glyco_transf_29"/>
    <property type="match status" value="1"/>
</dbReference>
<dbReference type="Proteomes" id="UP000838412">
    <property type="component" value="Chromosome 8"/>
</dbReference>
<evidence type="ECO:0000313" key="14">
    <source>
        <dbReference type="EMBL" id="CAH1272171.1"/>
    </source>
</evidence>